<dbReference type="EMBL" id="LZPO01034869">
    <property type="protein sequence ID" value="OBS76763.1"/>
    <property type="molecule type" value="Genomic_DNA"/>
</dbReference>
<dbReference type="AlphaFoldDB" id="A0A1A6HDW4"/>
<dbReference type="OrthoDB" id="440676at2759"/>
<accession>A0A1A6HDW4</accession>
<feature type="non-terminal residue" evidence="9">
    <location>
        <position position="1"/>
    </location>
</feature>
<dbReference type="STRING" id="56216.A0A1A6HDW4"/>
<comment type="subunit">
    <text evidence="3">Forms a homohexamer that can probably bind six kinase subunits.</text>
</comment>
<gene>
    <name evidence="9" type="ORF">A6R68_16780</name>
</gene>
<comment type="function">
    <text evidence="1 6">Binds to the catalytic subunit of the cyclin dependent kinases and is essential for their biological function.</text>
</comment>
<name>A0A1A6HDW4_NEOLE</name>
<sequence length="241" mass="27000">TFLFYTLGIDGPQADLLIGKVPGQALQVLAVMLPRELSKQAPKTHLTSEEGWRLGVQQNLEWVHNMTHEPEPHTLLFRGPLPKKQNKTQSHKGASQPGPPAESRRDPNRDPRRLVRKAHDNILSQPPTFIYLQLKIRFSNSVINGFRNCIIIINFIVVVIFLFNSILFMLLSHCPRAMEPSESVVPAAKPDNLSLILRNHTVEREPNAATCNSSPPLLLQMHYLSLSNCGNRTATPALSTQ</sequence>
<evidence type="ECO:0000313" key="10">
    <source>
        <dbReference type="Proteomes" id="UP000092124"/>
    </source>
</evidence>
<organism evidence="9 10">
    <name type="scientific">Neotoma lepida</name>
    <name type="common">Desert woodrat</name>
    <dbReference type="NCBI Taxonomy" id="56216"/>
    <lineage>
        <taxon>Eukaryota</taxon>
        <taxon>Metazoa</taxon>
        <taxon>Chordata</taxon>
        <taxon>Craniata</taxon>
        <taxon>Vertebrata</taxon>
        <taxon>Euteleostomi</taxon>
        <taxon>Mammalia</taxon>
        <taxon>Eutheria</taxon>
        <taxon>Euarchontoglires</taxon>
        <taxon>Glires</taxon>
        <taxon>Rodentia</taxon>
        <taxon>Myomorpha</taxon>
        <taxon>Muroidea</taxon>
        <taxon>Cricetidae</taxon>
        <taxon>Neotominae</taxon>
        <taxon>Neotoma</taxon>
    </lineage>
</organism>
<feature type="region of interest" description="Disordered" evidence="7">
    <location>
        <begin position="73"/>
        <end position="110"/>
    </location>
</feature>
<dbReference type="InterPro" id="IPR036858">
    <property type="entry name" value="Cyclin-dep_kinase_reg-sub_sf"/>
</dbReference>
<protein>
    <recommendedName>
        <fullName evidence="6">Cyclin-dependent kinases regulatory subunit</fullName>
    </recommendedName>
</protein>
<feature type="transmembrane region" description="Helical" evidence="8">
    <location>
        <begin position="150"/>
        <end position="171"/>
    </location>
</feature>
<keyword evidence="8" id="KW-0812">Transmembrane</keyword>
<evidence type="ECO:0000256" key="5">
    <source>
        <dbReference type="ARBA" id="ARBA00023306"/>
    </source>
</evidence>
<keyword evidence="4 6" id="KW-0132">Cell division</keyword>
<dbReference type="GO" id="GO:0051301">
    <property type="term" value="P:cell division"/>
    <property type="evidence" value="ECO:0007669"/>
    <property type="project" value="UniProtKB-UniRule"/>
</dbReference>
<dbReference type="SMART" id="SM01084">
    <property type="entry name" value="CKS"/>
    <property type="match status" value="1"/>
</dbReference>
<evidence type="ECO:0000256" key="8">
    <source>
        <dbReference type="SAM" id="Phobius"/>
    </source>
</evidence>
<dbReference type="Gene3D" id="3.30.170.10">
    <property type="entry name" value="Cyclin-dependent kinase, regulatory subunit"/>
    <property type="match status" value="1"/>
</dbReference>
<reference evidence="9 10" key="1">
    <citation type="submission" date="2016-06" db="EMBL/GenBank/DDBJ databases">
        <title>The Draft Genome Sequence and Annotation of the Desert Woodrat Neotoma lepida.</title>
        <authorList>
            <person name="Campbell M."/>
            <person name="Oakeson K.F."/>
            <person name="Yandell M."/>
            <person name="Halpert J.R."/>
            <person name="Dearing D."/>
        </authorList>
    </citation>
    <scope>NUCLEOTIDE SEQUENCE [LARGE SCALE GENOMIC DNA]</scope>
    <source>
        <strain evidence="9">417</strain>
        <tissue evidence="9">Liver</tissue>
    </source>
</reference>
<evidence type="ECO:0000256" key="3">
    <source>
        <dbReference type="ARBA" id="ARBA00011253"/>
    </source>
</evidence>
<comment type="caution">
    <text evidence="9">The sequence shown here is derived from an EMBL/GenBank/DDBJ whole genome shotgun (WGS) entry which is preliminary data.</text>
</comment>
<dbReference type="PRINTS" id="PR00296">
    <property type="entry name" value="CYCLINKINASE"/>
</dbReference>
<dbReference type="Pfam" id="PF01111">
    <property type="entry name" value="CKS"/>
    <property type="match status" value="1"/>
</dbReference>
<proteinExistence type="inferred from homology"/>
<comment type="similarity">
    <text evidence="2 6">Belongs to the CKS family.</text>
</comment>
<keyword evidence="5 6" id="KW-0131">Cell cycle</keyword>
<evidence type="ECO:0000256" key="2">
    <source>
        <dbReference type="ARBA" id="ARBA00007782"/>
    </source>
</evidence>
<keyword evidence="8" id="KW-0472">Membrane</keyword>
<evidence type="ECO:0000256" key="1">
    <source>
        <dbReference type="ARBA" id="ARBA00002449"/>
    </source>
</evidence>
<evidence type="ECO:0000256" key="7">
    <source>
        <dbReference type="SAM" id="MobiDB-lite"/>
    </source>
</evidence>
<evidence type="ECO:0000313" key="9">
    <source>
        <dbReference type="EMBL" id="OBS76763.1"/>
    </source>
</evidence>
<evidence type="ECO:0000256" key="6">
    <source>
        <dbReference type="RuleBase" id="RU311113"/>
    </source>
</evidence>
<dbReference type="PANTHER" id="PTHR23415">
    <property type="entry name" value="CYCLIN-DEPENDENT KINASES REGULATORY SUBUNIT/60S RIBOSOME SUBUNIT BIOGENESIS PROTEIN NIP7"/>
    <property type="match status" value="1"/>
</dbReference>
<evidence type="ECO:0000256" key="4">
    <source>
        <dbReference type="ARBA" id="ARBA00022618"/>
    </source>
</evidence>
<keyword evidence="10" id="KW-1185">Reference proteome</keyword>
<dbReference type="InterPro" id="IPR000789">
    <property type="entry name" value="Cyclin-dep_kinase_reg-sub"/>
</dbReference>
<dbReference type="SUPFAM" id="SSF55637">
    <property type="entry name" value="Cell cycle regulatory proteins"/>
    <property type="match status" value="1"/>
</dbReference>
<dbReference type="Proteomes" id="UP000092124">
    <property type="component" value="Unassembled WGS sequence"/>
</dbReference>
<dbReference type="GO" id="GO:0016538">
    <property type="term" value="F:cyclin-dependent protein serine/threonine kinase regulator activity"/>
    <property type="evidence" value="ECO:0007669"/>
    <property type="project" value="InterPro"/>
</dbReference>
<keyword evidence="8" id="KW-1133">Transmembrane helix</keyword>